<evidence type="ECO:0000256" key="1">
    <source>
        <dbReference type="ARBA" id="ARBA00022723"/>
    </source>
</evidence>
<protein>
    <recommendedName>
        <fullName evidence="6">MYND-type domain-containing protein</fullName>
    </recommendedName>
</protein>
<feature type="compositionally biased region" description="Basic residues" evidence="5">
    <location>
        <begin position="1"/>
        <end position="18"/>
    </location>
</feature>
<dbReference type="InterPro" id="IPR002893">
    <property type="entry name" value="Znf_MYND"/>
</dbReference>
<evidence type="ECO:0000313" key="8">
    <source>
        <dbReference type="Proteomes" id="UP001054902"/>
    </source>
</evidence>
<keyword evidence="1" id="KW-0479">Metal-binding</keyword>
<evidence type="ECO:0000256" key="4">
    <source>
        <dbReference type="PROSITE-ProRule" id="PRU00134"/>
    </source>
</evidence>
<organism evidence="7 8">
    <name type="scientific">Chaetoceros tenuissimus</name>
    <dbReference type="NCBI Taxonomy" id="426638"/>
    <lineage>
        <taxon>Eukaryota</taxon>
        <taxon>Sar</taxon>
        <taxon>Stramenopiles</taxon>
        <taxon>Ochrophyta</taxon>
        <taxon>Bacillariophyta</taxon>
        <taxon>Coscinodiscophyceae</taxon>
        <taxon>Chaetocerotophycidae</taxon>
        <taxon>Chaetocerotales</taxon>
        <taxon>Chaetocerotaceae</taxon>
        <taxon>Chaetoceros</taxon>
    </lineage>
</organism>
<feature type="compositionally biased region" description="Low complexity" evidence="5">
    <location>
        <begin position="22"/>
        <end position="32"/>
    </location>
</feature>
<dbReference type="PROSITE" id="PS50865">
    <property type="entry name" value="ZF_MYND_2"/>
    <property type="match status" value="1"/>
</dbReference>
<comment type="caution">
    <text evidence="7">The sequence shown here is derived from an EMBL/GenBank/DDBJ whole genome shotgun (WGS) entry which is preliminary data.</text>
</comment>
<feature type="domain" description="MYND-type" evidence="6">
    <location>
        <begin position="512"/>
        <end position="558"/>
    </location>
</feature>
<evidence type="ECO:0000313" key="7">
    <source>
        <dbReference type="EMBL" id="GFH53160.1"/>
    </source>
</evidence>
<dbReference type="AlphaFoldDB" id="A0AAD3CY58"/>
<dbReference type="SMART" id="SM00248">
    <property type="entry name" value="ANK"/>
    <property type="match status" value="3"/>
</dbReference>
<dbReference type="SUPFAM" id="SSF144232">
    <property type="entry name" value="HIT/MYND zinc finger-like"/>
    <property type="match status" value="1"/>
</dbReference>
<dbReference type="Gene3D" id="6.10.140.2220">
    <property type="match status" value="1"/>
</dbReference>
<dbReference type="EMBL" id="BLLK01000046">
    <property type="protein sequence ID" value="GFH53160.1"/>
    <property type="molecule type" value="Genomic_DNA"/>
</dbReference>
<dbReference type="InterPro" id="IPR036770">
    <property type="entry name" value="Ankyrin_rpt-contain_sf"/>
</dbReference>
<dbReference type="GO" id="GO:0008270">
    <property type="term" value="F:zinc ion binding"/>
    <property type="evidence" value="ECO:0007669"/>
    <property type="project" value="UniProtKB-KW"/>
</dbReference>
<keyword evidence="8" id="KW-1185">Reference proteome</keyword>
<name>A0AAD3CY58_9STRA</name>
<feature type="region of interest" description="Disordered" evidence="5">
    <location>
        <begin position="1"/>
        <end position="45"/>
    </location>
</feature>
<dbReference type="InterPro" id="IPR002110">
    <property type="entry name" value="Ankyrin_rpt"/>
</dbReference>
<keyword evidence="3" id="KW-0862">Zinc</keyword>
<dbReference type="Gene3D" id="1.25.40.20">
    <property type="entry name" value="Ankyrin repeat-containing domain"/>
    <property type="match status" value="1"/>
</dbReference>
<reference evidence="7 8" key="1">
    <citation type="journal article" date="2021" name="Sci. Rep.">
        <title>The genome of the diatom Chaetoceros tenuissimus carries an ancient integrated fragment of an extant virus.</title>
        <authorList>
            <person name="Hongo Y."/>
            <person name="Kimura K."/>
            <person name="Takaki Y."/>
            <person name="Yoshida Y."/>
            <person name="Baba S."/>
            <person name="Kobayashi G."/>
            <person name="Nagasaki K."/>
            <person name="Hano T."/>
            <person name="Tomaru Y."/>
        </authorList>
    </citation>
    <scope>NUCLEOTIDE SEQUENCE [LARGE SCALE GENOMIC DNA]</scope>
    <source>
        <strain evidence="7 8">NIES-3715</strain>
    </source>
</reference>
<dbReference type="SUPFAM" id="SSF48403">
    <property type="entry name" value="Ankyrin repeat"/>
    <property type="match status" value="1"/>
</dbReference>
<evidence type="ECO:0000256" key="2">
    <source>
        <dbReference type="ARBA" id="ARBA00022771"/>
    </source>
</evidence>
<dbReference type="PROSITE" id="PS01360">
    <property type="entry name" value="ZF_MYND_1"/>
    <property type="match status" value="1"/>
</dbReference>
<sequence>MVKKKGKSSSKKKSKGNVKRASSNNTTSSTKSAIDKEEPCPEGGWVLEKKNASKALKEEMSHENTLRLARAYCKLRLWKKLEKLTSAESLKQLQAEQVQQKQEEKSPNVVKEITLLHQESQKNLAKRTCWGMMRFTNNCLFEEDLDISIVDHHLYNNLNLLHNAVINGDLIMMEHLIALGAAIDYPTEEKPSYYTGSASESCPHGSTALLIACSTLAMYGSMPRAQLRAMMQQMPQLAQTLEGNLECAIQLVKLGADCNVKLKIGNHTGFVVSMQKQFGLDNKSAYELAIASKKTELVKVMQTFQDINKRIELVHCRCGSRLPWKECHAASVKHCSTNDDDNGPQTVNWRFSPLAVCFCKNRGDNNVRKTYYKCCWQDESRFQDDSNGQLFLKDRAAERGESDMPIMPGMTREKYCEFYRNLNDALWEQMLDSIDPDKISIVRKWDRAVWVDIMERIERYFVWNDLHWSLSKSELCARTDEWNAAVTQYCSDKELADDDKDNIIKMYTVSSCARCANPDCSNVECNVKEYAKCSRCEKVAYCSRDCQAKHWKKHKLRCRA</sequence>
<gene>
    <name evidence="7" type="ORF">CTEN210_09636</name>
</gene>
<dbReference type="Pfam" id="PF01753">
    <property type="entry name" value="zf-MYND"/>
    <property type="match status" value="1"/>
</dbReference>
<dbReference type="Proteomes" id="UP001054902">
    <property type="component" value="Unassembled WGS sequence"/>
</dbReference>
<evidence type="ECO:0000256" key="5">
    <source>
        <dbReference type="SAM" id="MobiDB-lite"/>
    </source>
</evidence>
<evidence type="ECO:0000259" key="6">
    <source>
        <dbReference type="PROSITE" id="PS50865"/>
    </source>
</evidence>
<proteinExistence type="predicted"/>
<evidence type="ECO:0000256" key="3">
    <source>
        <dbReference type="ARBA" id="ARBA00022833"/>
    </source>
</evidence>
<accession>A0AAD3CY58</accession>
<keyword evidence="2 4" id="KW-0863">Zinc-finger</keyword>